<protein>
    <recommendedName>
        <fullName evidence="3">Alkaline phosphatase family protein</fullName>
    </recommendedName>
</protein>
<dbReference type="Proteomes" id="UP000290921">
    <property type="component" value="Unassembled WGS sequence"/>
</dbReference>
<dbReference type="GO" id="GO:0016787">
    <property type="term" value="F:hydrolase activity"/>
    <property type="evidence" value="ECO:0007669"/>
    <property type="project" value="UniProtKB-ARBA"/>
</dbReference>
<dbReference type="AlphaFoldDB" id="A0A4Q0VAP7"/>
<dbReference type="PANTHER" id="PTHR10151:SF120">
    <property type="entry name" value="BIS(5'-ADENOSYL)-TRIPHOSPHATASE"/>
    <property type="match status" value="1"/>
</dbReference>
<reference evidence="1 2" key="1">
    <citation type="submission" date="2018-06" db="EMBL/GenBank/DDBJ databases">
        <title>Genome conservation of Clostridium tetani.</title>
        <authorList>
            <person name="Bruggemann H."/>
            <person name="Popoff M.R."/>
        </authorList>
    </citation>
    <scope>NUCLEOTIDE SEQUENCE [LARGE SCALE GENOMIC DNA]</scope>
    <source>
        <strain evidence="1 2">2017.061</strain>
    </source>
</reference>
<evidence type="ECO:0000313" key="2">
    <source>
        <dbReference type="Proteomes" id="UP000290921"/>
    </source>
</evidence>
<dbReference type="EMBL" id="QMAP01000009">
    <property type="protein sequence ID" value="RXI47035.1"/>
    <property type="molecule type" value="Genomic_DNA"/>
</dbReference>
<accession>A0A4Q0VAP7</accession>
<evidence type="ECO:0000313" key="1">
    <source>
        <dbReference type="EMBL" id="RXI47035.1"/>
    </source>
</evidence>
<dbReference type="Gene3D" id="3.40.720.10">
    <property type="entry name" value="Alkaline Phosphatase, subunit A"/>
    <property type="match status" value="1"/>
</dbReference>
<dbReference type="InterPro" id="IPR017850">
    <property type="entry name" value="Alkaline_phosphatase_core_sf"/>
</dbReference>
<dbReference type="InterPro" id="IPR002591">
    <property type="entry name" value="Phosphodiest/P_Trfase"/>
</dbReference>
<sequence>MKLMIFGIDALTPKLVFENLELFPNIKKLCENGMYGDYDAYAYGYGSSDNWISLYTGLTPKQHGVIGNTYKDTGRPARREDYEGEKPFWNLLNTEGIKVGMWKGLNTSPPKKINGYMISGEPNFELDWKNDPLANIKPVFCNEDKELKKFITGDIDRPPMPKTPEDFGVTWEALLKDNSIAKMVLKKDYFHEGVEYFEKELTFYGENIINMQKNNPVDVIFFYTSIYDFIAHFQQHDTSKEELLTAIEIVDNFIGMILSELVAENVILLSDHGIEALADNFHNTPINIQKEAFGWSDKSIWLEDSQIVTKARNLAFLSGIHSLKGTFIISGDKIQRGKIENMRTVDFYPTILELFDIKVPENREGFVLDIFKNKVIINKDKLLNQEKIKPKNIAIIQDIEVSEFNRIINEVFLSNRFCNITIVGEEKYKNIFNANLRVNKFRPLENMRIDFRELSSYDSIYISYRNNKTKQFECLEIYNKIWEKINEKKF</sequence>
<organism evidence="1 2">
    <name type="scientific">Clostridium tetani</name>
    <dbReference type="NCBI Taxonomy" id="1513"/>
    <lineage>
        <taxon>Bacteria</taxon>
        <taxon>Bacillati</taxon>
        <taxon>Bacillota</taxon>
        <taxon>Clostridia</taxon>
        <taxon>Eubacteriales</taxon>
        <taxon>Clostridiaceae</taxon>
        <taxon>Clostridium</taxon>
    </lineage>
</organism>
<gene>
    <name evidence="1" type="ORF">DP130_10300</name>
</gene>
<dbReference type="SUPFAM" id="SSF53649">
    <property type="entry name" value="Alkaline phosphatase-like"/>
    <property type="match status" value="1"/>
</dbReference>
<name>A0A4Q0VAP7_CLOTA</name>
<dbReference type="PANTHER" id="PTHR10151">
    <property type="entry name" value="ECTONUCLEOTIDE PYROPHOSPHATASE/PHOSPHODIESTERASE"/>
    <property type="match status" value="1"/>
</dbReference>
<proteinExistence type="predicted"/>
<dbReference type="Pfam" id="PF01663">
    <property type="entry name" value="Phosphodiest"/>
    <property type="match status" value="1"/>
</dbReference>
<evidence type="ECO:0008006" key="3">
    <source>
        <dbReference type="Google" id="ProtNLM"/>
    </source>
</evidence>
<dbReference type="RefSeq" id="WP_129030680.1">
    <property type="nucleotide sequence ID" value="NZ_QMAP01000009.1"/>
</dbReference>
<comment type="caution">
    <text evidence="1">The sequence shown here is derived from an EMBL/GenBank/DDBJ whole genome shotgun (WGS) entry which is preliminary data.</text>
</comment>